<evidence type="ECO:0008006" key="9">
    <source>
        <dbReference type="Google" id="ProtNLM"/>
    </source>
</evidence>
<feature type="transmembrane region" description="Helical" evidence="6">
    <location>
        <begin position="339"/>
        <end position="361"/>
    </location>
</feature>
<dbReference type="PANTHER" id="PTHR30250">
    <property type="entry name" value="PST FAMILY PREDICTED COLANIC ACID TRANSPORTER"/>
    <property type="match status" value="1"/>
</dbReference>
<keyword evidence="3 6" id="KW-0812">Transmembrane</keyword>
<evidence type="ECO:0000256" key="1">
    <source>
        <dbReference type="ARBA" id="ARBA00004651"/>
    </source>
</evidence>
<dbReference type="InterPro" id="IPR050833">
    <property type="entry name" value="Poly_Biosynth_Transport"/>
</dbReference>
<feature type="transmembrane region" description="Helical" evidence="6">
    <location>
        <begin position="368"/>
        <end position="388"/>
    </location>
</feature>
<evidence type="ECO:0000313" key="8">
    <source>
        <dbReference type="Proteomes" id="UP000649179"/>
    </source>
</evidence>
<comment type="caution">
    <text evidence="7">The sequence shown here is derived from an EMBL/GenBank/DDBJ whole genome shotgun (WGS) entry which is preliminary data.</text>
</comment>
<feature type="transmembrane region" description="Helical" evidence="6">
    <location>
        <begin position="58"/>
        <end position="77"/>
    </location>
</feature>
<evidence type="ECO:0000256" key="6">
    <source>
        <dbReference type="SAM" id="Phobius"/>
    </source>
</evidence>
<evidence type="ECO:0000256" key="2">
    <source>
        <dbReference type="ARBA" id="ARBA00022475"/>
    </source>
</evidence>
<reference evidence="7" key="1">
    <citation type="journal article" date="2014" name="Int. J. Syst. Evol. Microbiol.">
        <title>Complete genome sequence of Corynebacterium casei LMG S-19264T (=DSM 44701T), isolated from a smear-ripened cheese.</title>
        <authorList>
            <consortium name="US DOE Joint Genome Institute (JGI-PGF)"/>
            <person name="Walter F."/>
            <person name="Albersmeier A."/>
            <person name="Kalinowski J."/>
            <person name="Ruckert C."/>
        </authorList>
    </citation>
    <scope>NUCLEOTIDE SEQUENCE</scope>
    <source>
        <strain evidence="7">CGMCC 1.16067</strain>
    </source>
</reference>
<dbReference type="EMBL" id="BMKQ01000001">
    <property type="protein sequence ID" value="GGF35309.1"/>
    <property type="molecule type" value="Genomic_DNA"/>
</dbReference>
<comment type="subcellular location">
    <subcellularLocation>
        <location evidence="1">Cell membrane</location>
        <topology evidence="1">Multi-pass membrane protein</topology>
    </subcellularLocation>
</comment>
<gene>
    <name evidence="7" type="ORF">GCM10011519_05920</name>
</gene>
<evidence type="ECO:0000313" key="7">
    <source>
        <dbReference type="EMBL" id="GGF35309.1"/>
    </source>
</evidence>
<evidence type="ECO:0000256" key="3">
    <source>
        <dbReference type="ARBA" id="ARBA00022692"/>
    </source>
</evidence>
<evidence type="ECO:0000256" key="4">
    <source>
        <dbReference type="ARBA" id="ARBA00022989"/>
    </source>
</evidence>
<accession>A0A917BEU7</accession>
<feature type="transmembrane region" description="Helical" evidence="6">
    <location>
        <begin position="231"/>
        <end position="257"/>
    </location>
</feature>
<feature type="transmembrane region" description="Helical" evidence="6">
    <location>
        <begin position="98"/>
        <end position="116"/>
    </location>
</feature>
<dbReference type="Proteomes" id="UP000649179">
    <property type="component" value="Unassembled WGS sequence"/>
</dbReference>
<feature type="transmembrane region" description="Helical" evidence="6">
    <location>
        <begin position="21"/>
        <end position="46"/>
    </location>
</feature>
<sequence length="432" mass="45047">MSHDRDLIPPATTDAADERAFLTDGVSLGFSAVASALVGLLGWLLAARLLDPTEVGRASAFVNAFVFCAGVAELGLGQACLKWLPRAGAHTHRILTRVYVGVIASALVVSVVWGVATRGSLSSQMGLTAHWAVLLFVLASLAWTLLHVQNFVLTGLGAARWVPVEMLTFGVARIVLLVALAHPYGALGVVWSWVVPTALAVLVLLAVLLVRRRRLDGRPGELPTRQAAVRMAGSIYVSTFGMTLMISLVPLVVTATYGPALGAVFFIVWNGVAAIEQAAAGFASALVVRLSGDSVVLLRQALRRVLPLFGVPLLLAAAVSAPLLHVFGGTYPAEGTTLLRLVCLGLLVRVIGSMVVGIHLAADRTVRLVLVNTVPALAMVLAVVTLPVHGSLTLLGVAYVVIQVVVSGAAVLDLALARDPGSAGGRVPADER</sequence>
<proteinExistence type="predicted"/>
<feature type="transmembrane region" description="Helical" evidence="6">
    <location>
        <begin position="308"/>
        <end position="327"/>
    </location>
</feature>
<evidence type="ECO:0000256" key="5">
    <source>
        <dbReference type="ARBA" id="ARBA00023136"/>
    </source>
</evidence>
<keyword evidence="4 6" id="KW-1133">Transmembrane helix</keyword>
<dbReference type="GO" id="GO:0005886">
    <property type="term" value="C:plasma membrane"/>
    <property type="evidence" value="ECO:0007669"/>
    <property type="project" value="UniProtKB-SubCell"/>
</dbReference>
<feature type="transmembrane region" description="Helical" evidence="6">
    <location>
        <begin position="128"/>
        <end position="146"/>
    </location>
</feature>
<organism evidence="7 8">
    <name type="scientific">Marmoricola endophyticus</name>
    <dbReference type="NCBI Taxonomy" id="2040280"/>
    <lineage>
        <taxon>Bacteria</taxon>
        <taxon>Bacillati</taxon>
        <taxon>Actinomycetota</taxon>
        <taxon>Actinomycetes</taxon>
        <taxon>Propionibacteriales</taxon>
        <taxon>Nocardioidaceae</taxon>
        <taxon>Marmoricola</taxon>
    </lineage>
</organism>
<reference evidence="7" key="2">
    <citation type="submission" date="2020-09" db="EMBL/GenBank/DDBJ databases">
        <authorList>
            <person name="Sun Q."/>
            <person name="Zhou Y."/>
        </authorList>
    </citation>
    <scope>NUCLEOTIDE SEQUENCE</scope>
    <source>
        <strain evidence="7">CGMCC 1.16067</strain>
    </source>
</reference>
<name>A0A917BEU7_9ACTN</name>
<keyword evidence="2" id="KW-1003">Cell membrane</keyword>
<feature type="transmembrane region" description="Helical" evidence="6">
    <location>
        <begin position="394"/>
        <end position="416"/>
    </location>
</feature>
<feature type="transmembrane region" description="Helical" evidence="6">
    <location>
        <begin position="166"/>
        <end position="184"/>
    </location>
</feature>
<dbReference type="RefSeq" id="WP_188778074.1">
    <property type="nucleotide sequence ID" value="NZ_BMKQ01000001.1"/>
</dbReference>
<dbReference type="AlphaFoldDB" id="A0A917BEU7"/>
<feature type="transmembrane region" description="Helical" evidence="6">
    <location>
        <begin position="263"/>
        <end position="288"/>
    </location>
</feature>
<dbReference type="PANTHER" id="PTHR30250:SF11">
    <property type="entry name" value="O-ANTIGEN TRANSPORTER-RELATED"/>
    <property type="match status" value="1"/>
</dbReference>
<protein>
    <recommendedName>
        <fullName evidence="9">O-antigen/teichoic acid export membrane protein</fullName>
    </recommendedName>
</protein>
<keyword evidence="5 6" id="KW-0472">Membrane</keyword>
<feature type="transmembrane region" description="Helical" evidence="6">
    <location>
        <begin position="190"/>
        <end position="210"/>
    </location>
</feature>
<keyword evidence="8" id="KW-1185">Reference proteome</keyword>